<organism evidence="1 2">
    <name type="scientific">Araneus ventricosus</name>
    <name type="common">Orbweaver spider</name>
    <name type="synonym">Epeira ventricosa</name>
    <dbReference type="NCBI Taxonomy" id="182803"/>
    <lineage>
        <taxon>Eukaryota</taxon>
        <taxon>Metazoa</taxon>
        <taxon>Ecdysozoa</taxon>
        <taxon>Arthropoda</taxon>
        <taxon>Chelicerata</taxon>
        <taxon>Arachnida</taxon>
        <taxon>Araneae</taxon>
        <taxon>Araneomorphae</taxon>
        <taxon>Entelegynae</taxon>
        <taxon>Araneoidea</taxon>
        <taxon>Araneidae</taxon>
        <taxon>Araneus</taxon>
    </lineage>
</organism>
<sequence length="138" mass="16687">MSECLNVWKYSVHYISWGRGILNWRILGFLVYQVVILERGIKYWGELMGSVSIYSLYRFFDKVMSSLHFFMFHSFEFERNNLEYLEKLIHPEDRKDLTLDFRDATFRGITLSLPEGSPFYDWKIDNKSQLERQKAKHK</sequence>
<dbReference type="AlphaFoldDB" id="A0A4Y2B583"/>
<accession>A0A4Y2B583</accession>
<evidence type="ECO:0000313" key="1">
    <source>
        <dbReference type="EMBL" id="GBL87482.1"/>
    </source>
</evidence>
<comment type="caution">
    <text evidence="1">The sequence shown here is derived from an EMBL/GenBank/DDBJ whole genome shotgun (WGS) entry which is preliminary data.</text>
</comment>
<keyword evidence="2" id="KW-1185">Reference proteome</keyword>
<name>A0A4Y2B583_ARAVE</name>
<gene>
    <name evidence="1" type="ORF">AVEN_118407_1</name>
</gene>
<dbReference type="OrthoDB" id="6435701at2759"/>
<evidence type="ECO:0008006" key="3">
    <source>
        <dbReference type="Google" id="ProtNLM"/>
    </source>
</evidence>
<dbReference type="EMBL" id="BGPR01000053">
    <property type="protein sequence ID" value="GBL87482.1"/>
    <property type="molecule type" value="Genomic_DNA"/>
</dbReference>
<proteinExistence type="predicted"/>
<protein>
    <recommendedName>
        <fullName evidence="3">Fatty acyl-CoA reductase C-terminal domain-containing protein</fullName>
    </recommendedName>
</protein>
<reference evidence="1 2" key="1">
    <citation type="journal article" date="2019" name="Sci. Rep.">
        <title>Orb-weaving spider Araneus ventricosus genome elucidates the spidroin gene catalogue.</title>
        <authorList>
            <person name="Kono N."/>
            <person name="Nakamura H."/>
            <person name="Ohtoshi R."/>
            <person name="Moran D.A.P."/>
            <person name="Shinohara A."/>
            <person name="Yoshida Y."/>
            <person name="Fujiwara M."/>
            <person name="Mori M."/>
            <person name="Tomita M."/>
            <person name="Arakawa K."/>
        </authorList>
    </citation>
    <scope>NUCLEOTIDE SEQUENCE [LARGE SCALE GENOMIC DNA]</scope>
</reference>
<dbReference type="Proteomes" id="UP000499080">
    <property type="component" value="Unassembled WGS sequence"/>
</dbReference>
<evidence type="ECO:0000313" key="2">
    <source>
        <dbReference type="Proteomes" id="UP000499080"/>
    </source>
</evidence>